<evidence type="ECO:0000256" key="6">
    <source>
        <dbReference type="ARBA" id="ARBA00023002"/>
    </source>
</evidence>
<keyword evidence="4" id="KW-0521">NADP</keyword>
<dbReference type="EMBL" id="KN823031">
    <property type="protein sequence ID" value="KIO26005.1"/>
    <property type="molecule type" value="Genomic_DNA"/>
</dbReference>
<evidence type="ECO:0000256" key="10">
    <source>
        <dbReference type="ARBA" id="ARBA00068717"/>
    </source>
</evidence>
<protein>
    <recommendedName>
        <fullName evidence="10">Short-chain dehydrogenase/reductase 3</fullName>
    </recommendedName>
    <alternativeName>
        <fullName evidence="11">Retinal short-chain dehydrogenase/reductase 1</fullName>
    </alternativeName>
</protein>
<keyword evidence="6" id="KW-0560">Oxidoreductase</keyword>
<dbReference type="OrthoDB" id="10253736at2759"/>
<keyword evidence="3 13" id="KW-0812">Transmembrane</keyword>
<evidence type="ECO:0000259" key="14">
    <source>
        <dbReference type="SMART" id="SM00822"/>
    </source>
</evidence>
<dbReference type="STRING" id="1051891.A0A0C3Q8A4"/>
<dbReference type="PRINTS" id="PR00081">
    <property type="entry name" value="GDHRDH"/>
</dbReference>
<dbReference type="SMART" id="SM00822">
    <property type="entry name" value="PKS_KR"/>
    <property type="match status" value="1"/>
</dbReference>
<dbReference type="PANTHER" id="PTHR24322:SF736">
    <property type="entry name" value="RETINOL DEHYDROGENASE 10"/>
    <property type="match status" value="1"/>
</dbReference>
<dbReference type="GO" id="GO:0052650">
    <property type="term" value="F:all-trans-retinol dehydrogenase (NADP+) activity"/>
    <property type="evidence" value="ECO:0007669"/>
    <property type="project" value="UniProtKB-ARBA"/>
</dbReference>
<evidence type="ECO:0000256" key="12">
    <source>
        <dbReference type="RuleBase" id="RU000363"/>
    </source>
</evidence>
<evidence type="ECO:0000256" key="4">
    <source>
        <dbReference type="ARBA" id="ARBA00022857"/>
    </source>
</evidence>
<proteinExistence type="inferred from homology"/>
<dbReference type="SUPFAM" id="SSF51735">
    <property type="entry name" value="NAD(P)-binding Rossmann-fold domains"/>
    <property type="match status" value="1"/>
</dbReference>
<dbReference type="CDD" id="cd05339">
    <property type="entry name" value="17beta-HSDXI-like_SDR_c"/>
    <property type="match status" value="1"/>
</dbReference>
<keyword evidence="8 13" id="KW-0472">Membrane</keyword>
<dbReference type="InterPro" id="IPR057326">
    <property type="entry name" value="KR_dom"/>
</dbReference>
<gene>
    <name evidence="15" type="ORF">M407DRAFT_243884</name>
</gene>
<organism evidence="15 16">
    <name type="scientific">Tulasnella calospora MUT 4182</name>
    <dbReference type="NCBI Taxonomy" id="1051891"/>
    <lineage>
        <taxon>Eukaryota</taxon>
        <taxon>Fungi</taxon>
        <taxon>Dikarya</taxon>
        <taxon>Basidiomycota</taxon>
        <taxon>Agaricomycotina</taxon>
        <taxon>Agaricomycetes</taxon>
        <taxon>Cantharellales</taxon>
        <taxon>Tulasnellaceae</taxon>
        <taxon>Tulasnella</taxon>
    </lineage>
</organism>
<sequence length="369" mass="40946">MDAPILESQVVDVDVFVKVVSKTMLSPFFAIWVPIFYKSQGLPWTSPIIFWSSFYVVSVFVFRALCAIDRRWRNGTLFGSGPRIDWSEQVVVITGGAGGIGGLLANTLAIRGVTVAVMDVVPLVTENHNIEYYKCDVSNYEEVQRVAAKIVNDLGHPTILVNNAGVVQGKLITELTEADVKQTFGVNTIGHFWTLKAFLPYMIQEKVGHIISMSSIMGLVGAAQVADYSASKAAVVTLHESLRYELDHKHNTPSVRTTLVLPGYTNTAMFSRSSYHKILRNSFIHRFFVPPVQPQDIVKAIISAIDAQESRDIILPFYGNFVRPLTAILPSWGRDFLQWASQADYAMEGFVKVTGRRDDEGALNAEKQG</sequence>
<dbReference type="PANTHER" id="PTHR24322">
    <property type="entry name" value="PKSB"/>
    <property type="match status" value="1"/>
</dbReference>
<evidence type="ECO:0000313" key="16">
    <source>
        <dbReference type="Proteomes" id="UP000054248"/>
    </source>
</evidence>
<comment type="subcellular location">
    <subcellularLocation>
        <location evidence="1">Membrane</location>
        <topology evidence="1">Multi-pass membrane protein</topology>
    </subcellularLocation>
</comment>
<feature type="domain" description="Ketoreductase" evidence="14">
    <location>
        <begin position="89"/>
        <end position="267"/>
    </location>
</feature>
<dbReference type="GO" id="GO:0016020">
    <property type="term" value="C:membrane"/>
    <property type="evidence" value="ECO:0007669"/>
    <property type="project" value="UniProtKB-SubCell"/>
</dbReference>
<dbReference type="AlphaFoldDB" id="A0A0C3Q8A4"/>
<evidence type="ECO:0000256" key="9">
    <source>
        <dbReference type="ARBA" id="ARBA00059620"/>
    </source>
</evidence>
<keyword evidence="5 13" id="KW-1133">Transmembrane helix</keyword>
<evidence type="ECO:0000256" key="1">
    <source>
        <dbReference type="ARBA" id="ARBA00004141"/>
    </source>
</evidence>
<evidence type="ECO:0000256" key="2">
    <source>
        <dbReference type="ARBA" id="ARBA00006484"/>
    </source>
</evidence>
<feature type="transmembrane region" description="Helical" evidence="13">
    <location>
        <begin position="48"/>
        <end position="68"/>
    </location>
</feature>
<evidence type="ECO:0000256" key="13">
    <source>
        <dbReference type="SAM" id="Phobius"/>
    </source>
</evidence>
<comment type="similarity">
    <text evidence="2 12">Belongs to the short-chain dehydrogenases/reductases (SDR) family.</text>
</comment>
<dbReference type="HOGENOM" id="CLU_010194_5_1_1"/>
<keyword evidence="7" id="KW-0443">Lipid metabolism</keyword>
<evidence type="ECO:0000256" key="5">
    <source>
        <dbReference type="ARBA" id="ARBA00022989"/>
    </source>
</evidence>
<dbReference type="Pfam" id="PF00106">
    <property type="entry name" value="adh_short"/>
    <property type="match status" value="1"/>
</dbReference>
<dbReference type="InterPro" id="IPR020904">
    <property type="entry name" value="Sc_DH/Rdtase_CS"/>
</dbReference>
<dbReference type="Gene3D" id="3.40.50.720">
    <property type="entry name" value="NAD(P)-binding Rossmann-like Domain"/>
    <property type="match status" value="1"/>
</dbReference>
<reference evidence="15 16" key="1">
    <citation type="submission" date="2014-04" db="EMBL/GenBank/DDBJ databases">
        <authorList>
            <consortium name="DOE Joint Genome Institute"/>
            <person name="Kuo A."/>
            <person name="Girlanda M."/>
            <person name="Perotto S."/>
            <person name="Kohler A."/>
            <person name="Nagy L.G."/>
            <person name="Floudas D."/>
            <person name="Copeland A."/>
            <person name="Barry K.W."/>
            <person name="Cichocki N."/>
            <person name="Veneault-Fourrey C."/>
            <person name="LaButti K."/>
            <person name="Lindquist E.A."/>
            <person name="Lipzen A."/>
            <person name="Lundell T."/>
            <person name="Morin E."/>
            <person name="Murat C."/>
            <person name="Sun H."/>
            <person name="Tunlid A."/>
            <person name="Henrissat B."/>
            <person name="Grigoriev I.V."/>
            <person name="Hibbett D.S."/>
            <person name="Martin F."/>
            <person name="Nordberg H.P."/>
            <person name="Cantor M.N."/>
            <person name="Hua S.X."/>
        </authorList>
    </citation>
    <scope>NUCLEOTIDE SEQUENCE [LARGE SCALE GENOMIC DNA]</scope>
    <source>
        <strain evidence="15 16">MUT 4182</strain>
    </source>
</reference>
<evidence type="ECO:0000313" key="15">
    <source>
        <dbReference type="EMBL" id="KIO26005.1"/>
    </source>
</evidence>
<evidence type="ECO:0000256" key="7">
    <source>
        <dbReference type="ARBA" id="ARBA00023098"/>
    </source>
</evidence>
<evidence type="ECO:0000256" key="3">
    <source>
        <dbReference type="ARBA" id="ARBA00022692"/>
    </source>
</evidence>
<evidence type="ECO:0000256" key="11">
    <source>
        <dbReference type="ARBA" id="ARBA00082544"/>
    </source>
</evidence>
<accession>A0A0C3Q8A4</accession>
<dbReference type="PRINTS" id="PR00080">
    <property type="entry name" value="SDRFAMILY"/>
</dbReference>
<reference evidence="16" key="2">
    <citation type="submission" date="2015-01" db="EMBL/GenBank/DDBJ databases">
        <title>Evolutionary Origins and Diversification of the Mycorrhizal Mutualists.</title>
        <authorList>
            <consortium name="DOE Joint Genome Institute"/>
            <consortium name="Mycorrhizal Genomics Consortium"/>
            <person name="Kohler A."/>
            <person name="Kuo A."/>
            <person name="Nagy L.G."/>
            <person name="Floudas D."/>
            <person name="Copeland A."/>
            <person name="Barry K.W."/>
            <person name="Cichocki N."/>
            <person name="Veneault-Fourrey C."/>
            <person name="LaButti K."/>
            <person name="Lindquist E.A."/>
            <person name="Lipzen A."/>
            <person name="Lundell T."/>
            <person name="Morin E."/>
            <person name="Murat C."/>
            <person name="Riley R."/>
            <person name="Ohm R."/>
            <person name="Sun H."/>
            <person name="Tunlid A."/>
            <person name="Henrissat B."/>
            <person name="Grigoriev I.V."/>
            <person name="Hibbett D.S."/>
            <person name="Martin F."/>
        </authorList>
    </citation>
    <scope>NUCLEOTIDE SEQUENCE [LARGE SCALE GENOMIC DNA]</scope>
    <source>
        <strain evidence="16">MUT 4182</strain>
    </source>
</reference>
<dbReference type="InterPro" id="IPR036291">
    <property type="entry name" value="NAD(P)-bd_dom_sf"/>
</dbReference>
<dbReference type="InterPro" id="IPR002347">
    <property type="entry name" value="SDR_fam"/>
</dbReference>
<dbReference type="FunFam" id="3.40.50.720:FF:000131">
    <property type="entry name" value="Short-chain dehydrogenase/reductase 3"/>
    <property type="match status" value="1"/>
</dbReference>
<dbReference type="Proteomes" id="UP000054248">
    <property type="component" value="Unassembled WGS sequence"/>
</dbReference>
<name>A0A0C3Q8A4_9AGAM</name>
<evidence type="ECO:0000256" key="8">
    <source>
        <dbReference type="ARBA" id="ARBA00023136"/>
    </source>
</evidence>
<comment type="function">
    <text evidence="9">Catalyzes the reduction of all-trans-retinal to all-trans-retinol in the presence of NADPH.</text>
</comment>
<keyword evidence="16" id="KW-1185">Reference proteome</keyword>
<dbReference type="PROSITE" id="PS00061">
    <property type="entry name" value="ADH_SHORT"/>
    <property type="match status" value="1"/>
</dbReference>